<comment type="function">
    <text evidence="7">An anti-sigma factor for extracytoplasmic function (ECF) sigma factor sigma-E (RpoE). ECF sigma factors are held in an inactive form by an anti-sigma factor until released by regulated intramembrane proteolysis (RIP). RIP occurs when an extracytoplasmic signal triggers a concerted proteolytic cascade to transmit information and elicit cellular responses. The membrane-spanning regulatory substrate protein is first cut periplasmically (site-1 protease, S1P, DegS), then within the membrane itself (site-2 protease, S2P, RseP), while cytoplasmic proteases finish degrading the anti-sigma factor, liberating sigma-E.</text>
</comment>
<keyword evidence="3 7" id="KW-1003">Cell membrane</keyword>
<keyword evidence="12" id="KW-1185">Reference proteome</keyword>
<evidence type="ECO:0000256" key="2">
    <source>
        <dbReference type="ARBA" id="ARBA00005837"/>
    </source>
</evidence>
<dbReference type="PIRSF" id="PIRSF016938">
    <property type="entry name" value="RseA"/>
    <property type="match status" value="1"/>
</dbReference>
<evidence type="ECO:0000256" key="5">
    <source>
        <dbReference type="ARBA" id="ARBA00022989"/>
    </source>
</evidence>
<name>A0A432YAD4_9GAMM</name>
<dbReference type="InterPro" id="IPR005573">
    <property type="entry name" value="Anti-sigma_E_RseA_C"/>
</dbReference>
<dbReference type="PANTHER" id="PTHR38104">
    <property type="match status" value="1"/>
</dbReference>
<feature type="domain" description="Anti sigma-E protein RseA C-terminal" evidence="10">
    <location>
        <begin position="130"/>
        <end position="179"/>
    </location>
</feature>
<keyword evidence="6 7" id="KW-0472">Membrane</keyword>
<dbReference type="RefSeq" id="WP_126755391.1">
    <property type="nucleotide sequence ID" value="NZ_PIPY01000013.1"/>
</dbReference>
<evidence type="ECO:0000259" key="9">
    <source>
        <dbReference type="Pfam" id="PF03872"/>
    </source>
</evidence>
<dbReference type="Pfam" id="PF03872">
    <property type="entry name" value="RseA_N"/>
    <property type="match status" value="1"/>
</dbReference>
<dbReference type="InterPro" id="IPR052383">
    <property type="entry name" value="Anti-sigma-E_RseA-like"/>
</dbReference>
<feature type="region of interest" description="Disordered" evidence="8">
    <location>
        <begin position="186"/>
        <end position="211"/>
    </location>
</feature>
<evidence type="ECO:0000256" key="8">
    <source>
        <dbReference type="SAM" id="MobiDB-lite"/>
    </source>
</evidence>
<keyword evidence="4" id="KW-0812">Transmembrane</keyword>
<proteinExistence type="inferred from homology"/>
<comment type="caution">
    <text evidence="11">The sequence shown here is derived from an EMBL/GenBank/DDBJ whole genome shotgun (WGS) entry which is preliminary data.</text>
</comment>
<evidence type="ECO:0000313" key="12">
    <source>
        <dbReference type="Proteomes" id="UP000288259"/>
    </source>
</evidence>
<dbReference type="Pfam" id="PF03873">
    <property type="entry name" value="RseA_C"/>
    <property type="match status" value="1"/>
</dbReference>
<evidence type="ECO:0000256" key="3">
    <source>
        <dbReference type="ARBA" id="ARBA00022475"/>
    </source>
</evidence>
<dbReference type="EMBL" id="PIPY01000013">
    <property type="protein sequence ID" value="RUO57882.1"/>
    <property type="molecule type" value="Genomic_DNA"/>
</dbReference>
<dbReference type="Proteomes" id="UP000288259">
    <property type="component" value="Unassembled WGS sequence"/>
</dbReference>
<gene>
    <name evidence="11" type="ORF">CWI71_11375</name>
</gene>
<dbReference type="InterPro" id="IPR005572">
    <property type="entry name" value="Anti-sigma_E_RseA_N"/>
</dbReference>
<dbReference type="OrthoDB" id="5298512at2"/>
<dbReference type="SUPFAM" id="SSF89069">
    <property type="entry name" value="N-terminal, cytoplasmic domain of anti-sigmaE factor RseA"/>
    <property type="match status" value="1"/>
</dbReference>
<comment type="subcellular location">
    <subcellularLocation>
        <location evidence="7">Cell inner membrane</location>
    </subcellularLocation>
    <subcellularLocation>
        <location evidence="1">Cell membrane</location>
        <topology evidence="1">Single-pass membrane protein</topology>
    </subcellularLocation>
</comment>
<dbReference type="InterPro" id="IPR036147">
    <property type="entry name" value="Anti-sigma_E_RseA_N_sf"/>
</dbReference>
<dbReference type="PANTHER" id="PTHR38104:SF1">
    <property type="entry name" value="ANTI-SIGMA-E FACTOR RSEA"/>
    <property type="match status" value="1"/>
</dbReference>
<dbReference type="Gene3D" id="1.10.10.880">
    <property type="entry name" value="Anti sigma-E protein RseA, N-terminal domain"/>
    <property type="match status" value="1"/>
</dbReference>
<keyword evidence="5" id="KW-1133">Transmembrane helix</keyword>
<accession>A0A432YAD4</accession>
<evidence type="ECO:0000313" key="11">
    <source>
        <dbReference type="EMBL" id="RUO57882.1"/>
    </source>
</evidence>
<dbReference type="AlphaFoldDB" id="A0A432YAD4"/>
<dbReference type="GO" id="GO:0005886">
    <property type="term" value="C:plasma membrane"/>
    <property type="evidence" value="ECO:0007669"/>
    <property type="project" value="UniProtKB-SubCell"/>
</dbReference>
<comment type="similarity">
    <text evidence="2 7">Belongs to the RseA family.</text>
</comment>
<dbReference type="InterPro" id="IPR026279">
    <property type="entry name" value="RseA"/>
</dbReference>
<protein>
    <recommendedName>
        <fullName evidence="7">Anti-sigma-E factor RseA</fullName>
    </recommendedName>
    <alternativeName>
        <fullName evidence="7">Regulator of SigE</fullName>
    </alternativeName>
    <alternativeName>
        <fullName evidence="7">Sigma-E anti-sigma factor RseA</fullName>
    </alternativeName>
    <alternativeName>
        <fullName evidence="7">Sigma-E factor negative regulatory protein</fullName>
    </alternativeName>
</protein>
<sequence>MTDRSHEQVSALLDNAVADAREREQQLDNLLSDTEAQQAWGRYALMGRIMKDEAATRMPVDISAAVAAQLAQEPQQDKVVQGRFGARAVPQMLQRWLRPAGSVAIAAGVALVAVLTVQQSQPVMPEESMEPAFATTPIGGRSPVSYNTVLQSNEPTQAELAQQRRLLQFYLLDHNNQLQLSLQAQQLNEQSQNQQQPATAEEQEPRLPNDN</sequence>
<evidence type="ECO:0000259" key="10">
    <source>
        <dbReference type="Pfam" id="PF03873"/>
    </source>
</evidence>
<feature type="compositionally biased region" description="Low complexity" evidence="8">
    <location>
        <begin position="186"/>
        <end position="200"/>
    </location>
</feature>
<feature type="domain" description="Anti sigma-E protein RseA N-terminal" evidence="9">
    <location>
        <begin position="6"/>
        <end position="79"/>
    </location>
</feature>
<keyword evidence="7" id="KW-0997">Cell inner membrane</keyword>
<evidence type="ECO:0000256" key="4">
    <source>
        <dbReference type="ARBA" id="ARBA00022692"/>
    </source>
</evidence>
<evidence type="ECO:0000256" key="6">
    <source>
        <dbReference type="ARBA" id="ARBA00023136"/>
    </source>
</evidence>
<dbReference type="CDD" id="cd16328">
    <property type="entry name" value="RseA_N"/>
    <property type="match status" value="1"/>
</dbReference>
<comment type="subunit">
    <text evidence="7">Interacts 1:1 with ECF RNA polymerase sigma-E (RpoE); this inhibits the interaction of sigma-E with the RNA polymerase catalytic core and leads to a decreased expression of sigma-E-regulated genes. Interacts with RseB.</text>
</comment>
<dbReference type="GO" id="GO:0016989">
    <property type="term" value="F:sigma factor antagonist activity"/>
    <property type="evidence" value="ECO:0007669"/>
    <property type="project" value="InterPro"/>
</dbReference>
<evidence type="ECO:0000256" key="1">
    <source>
        <dbReference type="ARBA" id="ARBA00004162"/>
    </source>
</evidence>
<organism evidence="11 12">
    <name type="scientific">Pseudidiomarina insulisalsae</name>
    <dbReference type="NCBI Taxonomy" id="575789"/>
    <lineage>
        <taxon>Bacteria</taxon>
        <taxon>Pseudomonadati</taxon>
        <taxon>Pseudomonadota</taxon>
        <taxon>Gammaproteobacteria</taxon>
        <taxon>Alteromonadales</taxon>
        <taxon>Idiomarinaceae</taxon>
        <taxon>Pseudidiomarina</taxon>
    </lineage>
</organism>
<reference evidence="12" key="1">
    <citation type="journal article" date="2018" name="Front. Microbiol.">
        <title>Genome-Based Analysis Reveals the Taxonomy and Diversity of the Family Idiomarinaceae.</title>
        <authorList>
            <person name="Liu Y."/>
            <person name="Lai Q."/>
            <person name="Shao Z."/>
        </authorList>
    </citation>
    <scope>NUCLEOTIDE SEQUENCE [LARGE SCALE GENOMIC DNA]</scope>
    <source>
        <strain evidence="12">CVS-6</strain>
    </source>
</reference>
<evidence type="ECO:0000256" key="7">
    <source>
        <dbReference type="PIRNR" id="PIRNR016938"/>
    </source>
</evidence>